<proteinExistence type="predicted"/>
<accession>A0A7W6FTZ9</accession>
<reference evidence="2 3" key="1">
    <citation type="submission" date="2020-08" db="EMBL/GenBank/DDBJ databases">
        <title>Genomic Encyclopedia of Type Strains, Phase IV (KMG-IV): sequencing the most valuable type-strain genomes for metagenomic binning, comparative biology and taxonomic classification.</title>
        <authorList>
            <person name="Goeker M."/>
        </authorList>
    </citation>
    <scope>NUCLEOTIDE SEQUENCE [LARGE SCALE GENOMIC DNA]</scope>
    <source>
        <strain evidence="2 3">DSM 25024</strain>
    </source>
</reference>
<dbReference type="Proteomes" id="UP000531216">
    <property type="component" value="Unassembled WGS sequence"/>
</dbReference>
<dbReference type="OrthoDB" id="7909000at2"/>
<comment type="caution">
    <text evidence="2">The sequence shown here is derived from an EMBL/GenBank/DDBJ whole genome shotgun (WGS) entry which is preliminary data.</text>
</comment>
<evidence type="ECO:0000256" key="1">
    <source>
        <dbReference type="SAM" id="MobiDB-lite"/>
    </source>
</evidence>
<evidence type="ECO:0008006" key="4">
    <source>
        <dbReference type="Google" id="ProtNLM"/>
    </source>
</evidence>
<protein>
    <recommendedName>
        <fullName evidence="4">Flagellar FliJ protein</fullName>
    </recommendedName>
</protein>
<name>A0A7W6FTZ9_9HYPH</name>
<dbReference type="AlphaFoldDB" id="A0A7W6FTZ9"/>
<evidence type="ECO:0000313" key="2">
    <source>
        <dbReference type="EMBL" id="MBB3935551.1"/>
    </source>
</evidence>
<evidence type="ECO:0000313" key="3">
    <source>
        <dbReference type="Proteomes" id="UP000531216"/>
    </source>
</evidence>
<dbReference type="RefSeq" id="WP_090960442.1">
    <property type="nucleotide sequence ID" value="NZ_FOOA01000003.1"/>
</dbReference>
<gene>
    <name evidence="2" type="ORF">GGR05_001695</name>
</gene>
<sequence length="134" mass="15285">MSGQSRAARLARVRDVQEKMRQLEEWRLGELVREETRLRETERELLETLGSQSLMQGLFLEGKAAALRRNDVVLRETQAREAVAREKVQKAQATEKRLERAADKAEATERAATERSELLLALEDHLAARAASFE</sequence>
<feature type="region of interest" description="Disordered" evidence="1">
    <location>
        <begin position="84"/>
        <end position="111"/>
    </location>
</feature>
<organism evidence="2 3">
    <name type="scientific">Aureimonas phyllosphaerae</name>
    <dbReference type="NCBI Taxonomy" id="1166078"/>
    <lineage>
        <taxon>Bacteria</taxon>
        <taxon>Pseudomonadati</taxon>
        <taxon>Pseudomonadota</taxon>
        <taxon>Alphaproteobacteria</taxon>
        <taxon>Hyphomicrobiales</taxon>
        <taxon>Aurantimonadaceae</taxon>
        <taxon>Aureimonas</taxon>
    </lineage>
</organism>
<keyword evidence="3" id="KW-1185">Reference proteome</keyword>
<dbReference type="EMBL" id="JACIDO010000003">
    <property type="protein sequence ID" value="MBB3935551.1"/>
    <property type="molecule type" value="Genomic_DNA"/>
</dbReference>